<organism evidence="3 4">
    <name type="scientific">Actinomadura montaniterrae</name>
    <dbReference type="NCBI Taxonomy" id="1803903"/>
    <lineage>
        <taxon>Bacteria</taxon>
        <taxon>Bacillati</taxon>
        <taxon>Actinomycetota</taxon>
        <taxon>Actinomycetes</taxon>
        <taxon>Streptosporangiales</taxon>
        <taxon>Thermomonosporaceae</taxon>
        <taxon>Actinomadura</taxon>
    </lineage>
</organism>
<name>A0A6L3VKJ6_9ACTN</name>
<dbReference type="Gene3D" id="3.10.180.10">
    <property type="entry name" value="2,3-Dihydroxybiphenyl 1,2-Dioxygenase, domain 1"/>
    <property type="match status" value="1"/>
</dbReference>
<dbReference type="PROSITE" id="PS51819">
    <property type="entry name" value="VOC"/>
    <property type="match status" value="1"/>
</dbReference>
<feature type="domain" description="VOC" evidence="2">
    <location>
        <begin position="2"/>
        <end position="124"/>
    </location>
</feature>
<sequence length="173" mass="18110">MSFYHVCFTVPDLEAAMRDLTAASGLAWRDPADGRLGEWDYRIVFSAGGAPFVELIEAAPGGPWGDTSRPGFHHLGFWTSDLAAGTARLTAAGLPETFSGCPYGRAFAYHRVDSIGAHVELVDRSLQASFLDTWNPGGPPMPAVDGPAVGGPAVDEPAVDGRTIDEPSVGGPA</sequence>
<dbReference type="OrthoDB" id="5185674at2"/>
<keyword evidence="4" id="KW-1185">Reference proteome</keyword>
<feature type="region of interest" description="Disordered" evidence="1">
    <location>
        <begin position="137"/>
        <end position="173"/>
    </location>
</feature>
<gene>
    <name evidence="3" type="ORF">F9B16_31160</name>
</gene>
<reference evidence="3 4" key="1">
    <citation type="submission" date="2019-09" db="EMBL/GenBank/DDBJ databases">
        <title>Actinomadura physcomitrii sp. nov., a novel actinomycete isolated from moss [Physcomitrium sphaericum (Ludw) Fuernr].</title>
        <authorList>
            <person name="Liu C."/>
            <person name="Zhuang X."/>
        </authorList>
    </citation>
    <scope>NUCLEOTIDE SEQUENCE [LARGE SCALE GENOMIC DNA]</scope>
    <source>
        <strain evidence="3 4">CYP1-1B</strain>
    </source>
</reference>
<evidence type="ECO:0000259" key="2">
    <source>
        <dbReference type="PROSITE" id="PS51819"/>
    </source>
</evidence>
<dbReference type="RefSeq" id="WP_151543797.1">
    <property type="nucleotide sequence ID" value="NZ_WBMR01000117.1"/>
</dbReference>
<dbReference type="SUPFAM" id="SSF54593">
    <property type="entry name" value="Glyoxalase/Bleomycin resistance protein/Dihydroxybiphenyl dioxygenase"/>
    <property type="match status" value="1"/>
</dbReference>
<comment type="caution">
    <text evidence="3">The sequence shown here is derived from an EMBL/GenBank/DDBJ whole genome shotgun (WGS) entry which is preliminary data.</text>
</comment>
<evidence type="ECO:0000256" key="1">
    <source>
        <dbReference type="SAM" id="MobiDB-lite"/>
    </source>
</evidence>
<protein>
    <submittedName>
        <fullName evidence="3">VOC family protein</fullName>
    </submittedName>
</protein>
<dbReference type="Proteomes" id="UP000483004">
    <property type="component" value="Unassembled WGS sequence"/>
</dbReference>
<dbReference type="Pfam" id="PF13669">
    <property type="entry name" value="Glyoxalase_4"/>
    <property type="match status" value="1"/>
</dbReference>
<accession>A0A6L3VKJ6</accession>
<evidence type="ECO:0000313" key="3">
    <source>
        <dbReference type="EMBL" id="KAB2371861.1"/>
    </source>
</evidence>
<dbReference type="InterPro" id="IPR029068">
    <property type="entry name" value="Glyas_Bleomycin-R_OHBP_Dase"/>
</dbReference>
<proteinExistence type="predicted"/>
<dbReference type="AlphaFoldDB" id="A0A6L3VKJ6"/>
<dbReference type="InterPro" id="IPR037523">
    <property type="entry name" value="VOC_core"/>
</dbReference>
<dbReference type="EMBL" id="WBMR01000117">
    <property type="protein sequence ID" value="KAB2371861.1"/>
    <property type="molecule type" value="Genomic_DNA"/>
</dbReference>
<evidence type="ECO:0000313" key="4">
    <source>
        <dbReference type="Proteomes" id="UP000483004"/>
    </source>
</evidence>